<proteinExistence type="predicted"/>
<sequence length="670" mass="74258">MKTRHQAQKQEDTEVHPLGELPQVTMESNEVREEDGEVQPVTLSSDSGHEEPIEQKKKGTDIQAGTMQYHLDKQDCLKKEDEEDGSISASHALEAIEYKSFESNQQELVTIHADQSVEVGSESLPGSKDCLGPSFTSDLEANGDVLDTETFKNMEESADTGTDPALERWDALSLEQKACEGLLKSSEEQFETKDLEEVENGFTNITQIASYDLLGLENNCNMELPTEVNLIDSSKSEPEAFLVSNSQLEVPQPKEKCIILKEEIRLTGKELENGEKKHYTNQIQPSLQSGMESEPDCDKSSEPQFESTMVEPTHEKSETVSVISPLSNKVVEDDNLVLMRLNNQHEASEDQCYQESERKLEVVLALGIISPELTIPHFSHKEEELVGKRTVQEREDNMEPLLASEMEETEGTEQDCLPPEKDTVFGNETVQSINDSIPEVKQENSGEFLATENPTIDFTSWIAEALVSMNNLEAEMLSQQVTQHNEPHQAEAAAAAESKTLVEVETSSVSVSSGSETLENVGRSSTVSTESDPDNLNIVHAQIQKSPSFSLDLQNEARTEESDSTPLLYQDKAEIESSASQGEKVITLERSESEESKTPFLGFLKEEEETHVVVVAQNKHENHSPSKNSKRNLCDSVTGKAAPTSSKGKEKRRNRASLFSNCLCCATVIN</sequence>
<feature type="compositionally biased region" description="Basic and acidic residues" evidence="1">
    <location>
        <begin position="47"/>
        <end position="60"/>
    </location>
</feature>
<evidence type="ECO:0000256" key="1">
    <source>
        <dbReference type="SAM" id="MobiDB-lite"/>
    </source>
</evidence>
<feature type="compositionally biased region" description="Basic and acidic residues" evidence="1">
    <location>
        <begin position="8"/>
        <end position="17"/>
    </location>
</feature>
<gene>
    <name evidence="2" type="ORF">RchiOBHm_Chr4g0388601</name>
</gene>
<dbReference type="Gramene" id="PRQ36181">
    <property type="protein sequence ID" value="PRQ36181"/>
    <property type="gene ID" value="RchiOBHm_Chr4g0388601"/>
</dbReference>
<evidence type="ECO:0000313" key="2">
    <source>
        <dbReference type="EMBL" id="PRQ36181.1"/>
    </source>
</evidence>
<accession>A0A2P6QPR7</accession>
<organism evidence="2 3">
    <name type="scientific">Rosa chinensis</name>
    <name type="common">China rose</name>
    <dbReference type="NCBI Taxonomy" id="74649"/>
    <lineage>
        <taxon>Eukaryota</taxon>
        <taxon>Viridiplantae</taxon>
        <taxon>Streptophyta</taxon>
        <taxon>Embryophyta</taxon>
        <taxon>Tracheophyta</taxon>
        <taxon>Spermatophyta</taxon>
        <taxon>Magnoliopsida</taxon>
        <taxon>eudicotyledons</taxon>
        <taxon>Gunneridae</taxon>
        <taxon>Pentapetalae</taxon>
        <taxon>rosids</taxon>
        <taxon>fabids</taxon>
        <taxon>Rosales</taxon>
        <taxon>Rosaceae</taxon>
        <taxon>Rosoideae</taxon>
        <taxon>Rosoideae incertae sedis</taxon>
        <taxon>Rosa</taxon>
    </lineage>
</organism>
<dbReference type="OMA" id="VEDFICC"/>
<name>A0A2P6QPR7_ROSCH</name>
<evidence type="ECO:0000313" key="3">
    <source>
        <dbReference type="Proteomes" id="UP000238479"/>
    </source>
</evidence>
<dbReference type="EMBL" id="PDCK01000042">
    <property type="protein sequence ID" value="PRQ36181.1"/>
    <property type="molecule type" value="Genomic_DNA"/>
</dbReference>
<feature type="compositionally biased region" description="Low complexity" evidence="1">
    <location>
        <begin position="510"/>
        <end position="519"/>
    </location>
</feature>
<dbReference type="Proteomes" id="UP000238479">
    <property type="component" value="Chromosome 4"/>
</dbReference>
<feature type="region of interest" description="Disordered" evidence="1">
    <location>
        <begin position="510"/>
        <end position="533"/>
    </location>
</feature>
<feature type="region of interest" description="Disordered" evidence="1">
    <location>
        <begin position="618"/>
        <end position="652"/>
    </location>
</feature>
<comment type="caution">
    <text evidence="2">The sequence shown here is derived from an EMBL/GenBank/DDBJ whole genome shotgun (WGS) entry which is preliminary data.</text>
</comment>
<dbReference type="STRING" id="74649.A0A2P6QPR7"/>
<feature type="region of interest" description="Disordered" evidence="1">
    <location>
        <begin position="1"/>
        <end position="67"/>
    </location>
</feature>
<reference evidence="2 3" key="1">
    <citation type="journal article" date="2018" name="Nat. Genet.">
        <title>The Rosa genome provides new insights in the design of modern roses.</title>
        <authorList>
            <person name="Bendahmane M."/>
        </authorList>
    </citation>
    <scope>NUCLEOTIDE SEQUENCE [LARGE SCALE GENOMIC DNA]</scope>
    <source>
        <strain evidence="3">cv. Old Blush</strain>
    </source>
</reference>
<protein>
    <submittedName>
        <fullName evidence="2">Uncharacterized protein</fullName>
    </submittedName>
</protein>
<dbReference type="AlphaFoldDB" id="A0A2P6QPR7"/>
<keyword evidence="3" id="KW-1185">Reference proteome</keyword>